<reference evidence="3" key="1">
    <citation type="submission" date="2022-01" db="EMBL/GenBank/DDBJ databases">
        <authorList>
            <person name="King R."/>
        </authorList>
    </citation>
    <scope>NUCLEOTIDE SEQUENCE</scope>
</reference>
<evidence type="ECO:0000256" key="1">
    <source>
        <dbReference type="SAM" id="MobiDB-lite"/>
    </source>
</evidence>
<name>A0A9P0CPZ3_9CUCU</name>
<feature type="chain" id="PRO_5040178661" evidence="2">
    <location>
        <begin position="23"/>
        <end position="185"/>
    </location>
</feature>
<evidence type="ECO:0000256" key="2">
    <source>
        <dbReference type="SAM" id="SignalP"/>
    </source>
</evidence>
<feature type="signal peptide" evidence="2">
    <location>
        <begin position="1"/>
        <end position="22"/>
    </location>
</feature>
<dbReference type="OrthoDB" id="6783084at2759"/>
<keyword evidence="2" id="KW-0732">Signal</keyword>
<feature type="region of interest" description="Disordered" evidence="1">
    <location>
        <begin position="146"/>
        <end position="185"/>
    </location>
</feature>
<keyword evidence="4" id="KW-1185">Reference proteome</keyword>
<dbReference type="EMBL" id="OV651814">
    <property type="protein sequence ID" value="CAH1105766.1"/>
    <property type="molecule type" value="Genomic_DNA"/>
</dbReference>
<organism evidence="3 4">
    <name type="scientific">Psylliodes chrysocephalus</name>
    <dbReference type="NCBI Taxonomy" id="3402493"/>
    <lineage>
        <taxon>Eukaryota</taxon>
        <taxon>Metazoa</taxon>
        <taxon>Ecdysozoa</taxon>
        <taxon>Arthropoda</taxon>
        <taxon>Hexapoda</taxon>
        <taxon>Insecta</taxon>
        <taxon>Pterygota</taxon>
        <taxon>Neoptera</taxon>
        <taxon>Endopterygota</taxon>
        <taxon>Coleoptera</taxon>
        <taxon>Polyphaga</taxon>
        <taxon>Cucujiformia</taxon>
        <taxon>Chrysomeloidea</taxon>
        <taxon>Chrysomelidae</taxon>
        <taxon>Galerucinae</taxon>
        <taxon>Alticini</taxon>
        <taxon>Psylliodes</taxon>
    </lineage>
</organism>
<gene>
    <name evidence="3" type="ORF">PSYICH_LOCUS6792</name>
</gene>
<sequence length="185" mass="19594">MLAINLTSVCFVVTILVSNVSSYGEYVPKSIFLIDELGQITNEYKVRSRRDLENVILRFRRSPGNSQGGGSANSYSGSYSHSGADGGSSYIPDFSNFAANFPSNLEDIQRQAESFANVHGRSGGAPLPEDLGYRGPILFSRSGVGKGTGVKVSGAAQGPRGAFSSSSSSVDDQGNVKYDVKSGKY</sequence>
<dbReference type="Proteomes" id="UP001153636">
    <property type="component" value="Chromosome 2"/>
</dbReference>
<evidence type="ECO:0000313" key="4">
    <source>
        <dbReference type="Proteomes" id="UP001153636"/>
    </source>
</evidence>
<protein>
    <submittedName>
        <fullName evidence="3">Uncharacterized protein</fullName>
    </submittedName>
</protein>
<dbReference type="AlphaFoldDB" id="A0A9P0CPZ3"/>
<accession>A0A9P0CPZ3</accession>
<proteinExistence type="predicted"/>
<evidence type="ECO:0000313" key="3">
    <source>
        <dbReference type="EMBL" id="CAH1105766.1"/>
    </source>
</evidence>